<evidence type="ECO:0000313" key="2">
    <source>
        <dbReference type="EnsemblPlants" id="AET6Gv20901900.12"/>
    </source>
</evidence>
<feature type="transmembrane region" description="Helical" evidence="1">
    <location>
        <begin position="163"/>
        <end position="187"/>
    </location>
</feature>
<reference evidence="2" key="4">
    <citation type="submission" date="2019-03" db="UniProtKB">
        <authorList>
            <consortium name="EnsemblPlants"/>
        </authorList>
    </citation>
    <scope>IDENTIFICATION</scope>
</reference>
<keyword evidence="1" id="KW-1133">Transmembrane helix</keyword>
<protein>
    <submittedName>
        <fullName evidence="2">Uncharacterized protein</fullName>
    </submittedName>
</protein>
<reference evidence="3" key="2">
    <citation type="journal article" date="2017" name="Nat. Plants">
        <title>The Aegilops tauschii genome reveals multiple impacts of transposons.</title>
        <authorList>
            <person name="Zhao G."/>
            <person name="Zou C."/>
            <person name="Li K."/>
            <person name="Wang K."/>
            <person name="Li T."/>
            <person name="Gao L."/>
            <person name="Zhang X."/>
            <person name="Wang H."/>
            <person name="Yang Z."/>
            <person name="Liu X."/>
            <person name="Jiang W."/>
            <person name="Mao L."/>
            <person name="Kong X."/>
            <person name="Jiao Y."/>
            <person name="Jia J."/>
        </authorList>
    </citation>
    <scope>NUCLEOTIDE SEQUENCE [LARGE SCALE GENOMIC DNA]</scope>
    <source>
        <strain evidence="3">cv. AL8/78</strain>
    </source>
</reference>
<dbReference type="Proteomes" id="UP000015105">
    <property type="component" value="Chromosome 6D"/>
</dbReference>
<dbReference type="AlphaFoldDB" id="A0A453PXN8"/>
<accession>A0A453PXN8</accession>
<keyword evidence="3" id="KW-1185">Reference proteome</keyword>
<evidence type="ECO:0000313" key="3">
    <source>
        <dbReference type="Proteomes" id="UP000015105"/>
    </source>
</evidence>
<organism evidence="2 3">
    <name type="scientific">Aegilops tauschii subsp. strangulata</name>
    <name type="common">Goatgrass</name>
    <dbReference type="NCBI Taxonomy" id="200361"/>
    <lineage>
        <taxon>Eukaryota</taxon>
        <taxon>Viridiplantae</taxon>
        <taxon>Streptophyta</taxon>
        <taxon>Embryophyta</taxon>
        <taxon>Tracheophyta</taxon>
        <taxon>Spermatophyta</taxon>
        <taxon>Magnoliopsida</taxon>
        <taxon>Liliopsida</taxon>
        <taxon>Poales</taxon>
        <taxon>Poaceae</taxon>
        <taxon>BOP clade</taxon>
        <taxon>Pooideae</taxon>
        <taxon>Triticodae</taxon>
        <taxon>Triticeae</taxon>
        <taxon>Triticinae</taxon>
        <taxon>Aegilops</taxon>
    </lineage>
</organism>
<keyword evidence="1" id="KW-0472">Membrane</keyword>
<sequence length="190" mass="21687">ARRFALFFVFRRACYRVRFFVWVQFSLCPLRLPRPGLIFVLFSFSPLCFDKAEAKLERRSRGGDSPCPWRFRELPALELHFCPLSIRSPVSWLVIPLCRSVEYDVLLVFVPYLGQFMSPSRLLMQPLVGVISRFCGCCGRLWWAAVVVCRCSGVSPCFCRCSVGVSIDVSVACGISLAYVLLMCLYARIM</sequence>
<dbReference type="Gramene" id="AET6Gv20901900.12">
    <property type="protein sequence ID" value="AET6Gv20901900.12"/>
    <property type="gene ID" value="AET6Gv20901900"/>
</dbReference>
<reference evidence="2" key="5">
    <citation type="journal article" date="2021" name="G3 (Bethesda)">
        <title>Aegilops tauschii genome assembly Aet v5.0 features greater sequence contiguity and improved annotation.</title>
        <authorList>
            <person name="Wang L."/>
            <person name="Zhu T."/>
            <person name="Rodriguez J.C."/>
            <person name="Deal K.R."/>
            <person name="Dubcovsky J."/>
            <person name="McGuire P.E."/>
            <person name="Lux T."/>
            <person name="Spannagl M."/>
            <person name="Mayer K.F.X."/>
            <person name="Baldrich P."/>
            <person name="Meyers B.C."/>
            <person name="Huo N."/>
            <person name="Gu Y.Q."/>
            <person name="Zhou H."/>
            <person name="Devos K.M."/>
            <person name="Bennetzen J.L."/>
            <person name="Unver T."/>
            <person name="Budak H."/>
            <person name="Gulick P.J."/>
            <person name="Galiba G."/>
            <person name="Kalapos B."/>
            <person name="Nelson D.R."/>
            <person name="Li P."/>
            <person name="You F.M."/>
            <person name="Luo M.C."/>
            <person name="Dvorak J."/>
        </authorList>
    </citation>
    <scope>NUCLEOTIDE SEQUENCE [LARGE SCALE GENOMIC DNA]</scope>
    <source>
        <strain evidence="2">cv. AL8/78</strain>
    </source>
</reference>
<reference evidence="2" key="3">
    <citation type="journal article" date="2017" name="Nature">
        <title>Genome sequence of the progenitor of the wheat D genome Aegilops tauschii.</title>
        <authorList>
            <person name="Luo M.C."/>
            <person name="Gu Y.Q."/>
            <person name="Puiu D."/>
            <person name="Wang H."/>
            <person name="Twardziok S.O."/>
            <person name="Deal K.R."/>
            <person name="Huo N."/>
            <person name="Zhu T."/>
            <person name="Wang L."/>
            <person name="Wang Y."/>
            <person name="McGuire P.E."/>
            <person name="Liu S."/>
            <person name="Long H."/>
            <person name="Ramasamy R.K."/>
            <person name="Rodriguez J.C."/>
            <person name="Van S.L."/>
            <person name="Yuan L."/>
            <person name="Wang Z."/>
            <person name="Xia Z."/>
            <person name="Xiao L."/>
            <person name="Anderson O.D."/>
            <person name="Ouyang S."/>
            <person name="Liang Y."/>
            <person name="Zimin A.V."/>
            <person name="Pertea G."/>
            <person name="Qi P."/>
            <person name="Bennetzen J.L."/>
            <person name="Dai X."/>
            <person name="Dawson M.W."/>
            <person name="Muller H.G."/>
            <person name="Kugler K."/>
            <person name="Rivarola-Duarte L."/>
            <person name="Spannagl M."/>
            <person name="Mayer K.F.X."/>
            <person name="Lu F.H."/>
            <person name="Bevan M.W."/>
            <person name="Leroy P."/>
            <person name="Li P."/>
            <person name="You F.M."/>
            <person name="Sun Q."/>
            <person name="Liu Z."/>
            <person name="Lyons E."/>
            <person name="Wicker T."/>
            <person name="Salzberg S.L."/>
            <person name="Devos K.M."/>
            <person name="Dvorak J."/>
        </authorList>
    </citation>
    <scope>NUCLEOTIDE SEQUENCE [LARGE SCALE GENOMIC DNA]</scope>
    <source>
        <strain evidence="2">cv. AL8/78</strain>
    </source>
</reference>
<keyword evidence="1" id="KW-0812">Transmembrane</keyword>
<name>A0A453PXN8_AEGTS</name>
<reference evidence="3" key="1">
    <citation type="journal article" date="2014" name="Science">
        <title>Ancient hybridizations among the ancestral genomes of bread wheat.</title>
        <authorList>
            <consortium name="International Wheat Genome Sequencing Consortium,"/>
            <person name="Marcussen T."/>
            <person name="Sandve S.R."/>
            <person name="Heier L."/>
            <person name="Spannagl M."/>
            <person name="Pfeifer M."/>
            <person name="Jakobsen K.S."/>
            <person name="Wulff B.B."/>
            <person name="Steuernagel B."/>
            <person name="Mayer K.F."/>
            <person name="Olsen O.A."/>
        </authorList>
    </citation>
    <scope>NUCLEOTIDE SEQUENCE [LARGE SCALE GENOMIC DNA]</scope>
    <source>
        <strain evidence="3">cv. AL8/78</strain>
    </source>
</reference>
<evidence type="ECO:0000256" key="1">
    <source>
        <dbReference type="SAM" id="Phobius"/>
    </source>
</evidence>
<dbReference type="EnsemblPlants" id="AET6Gv20901900.12">
    <property type="protein sequence ID" value="AET6Gv20901900.12"/>
    <property type="gene ID" value="AET6Gv20901900"/>
</dbReference>
<proteinExistence type="predicted"/>